<dbReference type="InterPro" id="IPR044824">
    <property type="entry name" value="MAIN-like"/>
</dbReference>
<evidence type="ECO:0000313" key="3">
    <source>
        <dbReference type="EMBL" id="RVW63207.1"/>
    </source>
</evidence>
<dbReference type="PANTHER" id="PTHR46033:SF8">
    <property type="entry name" value="PROTEIN MAINTENANCE OF MERISTEMS-LIKE"/>
    <property type="match status" value="1"/>
</dbReference>
<dbReference type="GO" id="GO:0010073">
    <property type="term" value="P:meristem maintenance"/>
    <property type="evidence" value="ECO:0007669"/>
    <property type="project" value="InterPro"/>
</dbReference>
<feature type="region of interest" description="Disordered" evidence="1">
    <location>
        <begin position="317"/>
        <end position="337"/>
    </location>
</feature>
<dbReference type="Proteomes" id="UP000288805">
    <property type="component" value="Unassembled WGS sequence"/>
</dbReference>
<dbReference type="EMBL" id="QGNW01000746">
    <property type="protein sequence ID" value="RVW63207.1"/>
    <property type="molecule type" value="Genomic_DNA"/>
</dbReference>
<feature type="compositionally biased region" description="Acidic residues" evidence="1">
    <location>
        <begin position="320"/>
        <end position="337"/>
    </location>
</feature>
<dbReference type="Pfam" id="PF10536">
    <property type="entry name" value="PMD"/>
    <property type="match status" value="1"/>
</dbReference>
<evidence type="ECO:0000313" key="4">
    <source>
        <dbReference type="Proteomes" id="UP000288805"/>
    </source>
</evidence>
<feature type="domain" description="Aminotransferase-like plant mobile" evidence="2">
    <location>
        <begin position="48"/>
        <end position="149"/>
    </location>
</feature>
<reference evidence="3 4" key="1">
    <citation type="journal article" date="2018" name="PLoS Genet.">
        <title>Population sequencing reveals clonal diversity and ancestral inbreeding in the grapevine cultivar Chardonnay.</title>
        <authorList>
            <person name="Roach M.J."/>
            <person name="Johnson D.L."/>
            <person name="Bohlmann J."/>
            <person name="van Vuuren H.J."/>
            <person name="Jones S.J."/>
            <person name="Pretorius I.S."/>
            <person name="Schmidt S.A."/>
            <person name="Borneman A.R."/>
        </authorList>
    </citation>
    <scope>NUCLEOTIDE SEQUENCE [LARGE SCALE GENOMIC DNA]</scope>
    <source>
        <strain evidence="4">cv. Chardonnay</strain>
        <tissue evidence="3">Leaf</tissue>
    </source>
</reference>
<proteinExistence type="predicted"/>
<comment type="caution">
    <text evidence="3">The sequence shown here is derived from an EMBL/GenBank/DDBJ whole genome shotgun (WGS) entry which is preliminary data.</text>
</comment>
<protein>
    <submittedName>
        <fullName evidence="3">Serine/threonine-protein phosphatase 7 long form-like</fullName>
    </submittedName>
</protein>
<sequence length="337" mass="39178">MDPGPVDRSILYNQEIHRSSLIWEGNDPGKLHCRRREASFYRNSVLDAQRWRPETHTFHVPQGECTITFQDVSIILGLSIDGVAVIGTTCLDWREVCATLLGVVLGDRDIFGQRLRLTWLIEHFPSLPPDADVESVRCYARAFILQLIGVEWHRLDRVLRQFGLIQHIPEQCDTELDLHRYDLRGRHDLDWMSIHHHYIQRWEARYDHLARAEAAYTSSGGVRTRGGGVRTRGGHIFDDPHFHIDDASIHFPPSALQHSSFNLSTPLAQSLSYSLVPSIAEGVIQEDDIYLEMMWQHKYNTFRHHLLNNSERHMCKMKDVDEEEVEDEDEDEEMEQH</sequence>
<gene>
    <name evidence="3" type="primary">MAIL3_89</name>
    <name evidence="3" type="ORF">CK203_058951</name>
</gene>
<organism evidence="3 4">
    <name type="scientific">Vitis vinifera</name>
    <name type="common">Grape</name>
    <dbReference type="NCBI Taxonomy" id="29760"/>
    <lineage>
        <taxon>Eukaryota</taxon>
        <taxon>Viridiplantae</taxon>
        <taxon>Streptophyta</taxon>
        <taxon>Embryophyta</taxon>
        <taxon>Tracheophyta</taxon>
        <taxon>Spermatophyta</taxon>
        <taxon>Magnoliopsida</taxon>
        <taxon>eudicotyledons</taxon>
        <taxon>Gunneridae</taxon>
        <taxon>Pentapetalae</taxon>
        <taxon>rosids</taxon>
        <taxon>Vitales</taxon>
        <taxon>Vitaceae</taxon>
        <taxon>Viteae</taxon>
        <taxon>Vitis</taxon>
    </lineage>
</organism>
<name>A0A438FTC4_VITVI</name>
<dbReference type="InterPro" id="IPR019557">
    <property type="entry name" value="AminoTfrase-like_pln_mobile"/>
</dbReference>
<accession>A0A438FTC4</accession>
<evidence type="ECO:0000259" key="2">
    <source>
        <dbReference type="Pfam" id="PF10536"/>
    </source>
</evidence>
<dbReference type="PANTHER" id="PTHR46033">
    <property type="entry name" value="PROTEIN MAIN-LIKE 2"/>
    <property type="match status" value="1"/>
</dbReference>
<evidence type="ECO:0000256" key="1">
    <source>
        <dbReference type="SAM" id="MobiDB-lite"/>
    </source>
</evidence>
<dbReference type="AlphaFoldDB" id="A0A438FTC4"/>